<dbReference type="Pfam" id="PF13561">
    <property type="entry name" value="adh_short_C2"/>
    <property type="match status" value="1"/>
</dbReference>
<evidence type="ECO:0000313" key="3">
    <source>
        <dbReference type="EMBL" id="RLV72927.1"/>
    </source>
</evidence>
<dbReference type="SUPFAM" id="SSF51735">
    <property type="entry name" value="NAD(P)-binding Rossmann-fold domains"/>
    <property type="match status" value="1"/>
</dbReference>
<dbReference type="PANTHER" id="PTHR24321:SF8">
    <property type="entry name" value="ESTRADIOL 17-BETA-DEHYDROGENASE 8-RELATED"/>
    <property type="match status" value="1"/>
</dbReference>
<dbReference type="CDD" id="cd05233">
    <property type="entry name" value="SDR_c"/>
    <property type="match status" value="1"/>
</dbReference>
<dbReference type="eggNOG" id="COG1028">
    <property type="taxonomic scope" value="Bacteria"/>
</dbReference>
<dbReference type="InterPro" id="IPR002347">
    <property type="entry name" value="SDR_fam"/>
</dbReference>
<protein>
    <recommendedName>
        <fullName evidence="5">Oxidoreductase</fullName>
    </recommendedName>
</protein>
<evidence type="ECO:0000256" key="2">
    <source>
        <dbReference type="ARBA" id="ARBA00023002"/>
    </source>
</evidence>
<dbReference type="EMBL" id="QYCY01000004">
    <property type="protein sequence ID" value="RLV72927.1"/>
    <property type="molecule type" value="Genomic_DNA"/>
</dbReference>
<dbReference type="Gene3D" id="3.40.50.720">
    <property type="entry name" value="NAD(P)-binding Rossmann-like Domain"/>
    <property type="match status" value="1"/>
</dbReference>
<comment type="similarity">
    <text evidence="1">Belongs to the short-chain dehydrogenases/reductases (SDR) family.</text>
</comment>
<dbReference type="HOGENOM" id="CLU_010194_2_10_11"/>
<proteinExistence type="inferred from homology"/>
<keyword evidence="2" id="KW-0560">Oxidoreductase</keyword>
<evidence type="ECO:0000313" key="4">
    <source>
        <dbReference type="Proteomes" id="UP000281594"/>
    </source>
</evidence>
<dbReference type="PANTHER" id="PTHR24321">
    <property type="entry name" value="DEHYDROGENASES, SHORT CHAIN"/>
    <property type="match status" value="1"/>
</dbReference>
<dbReference type="InterPro" id="IPR036291">
    <property type="entry name" value="NAD(P)-bd_dom_sf"/>
</dbReference>
<dbReference type="FunFam" id="3.40.50.720:FF:000084">
    <property type="entry name" value="Short-chain dehydrogenase reductase"/>
    <property type="match status" value="1"/>
</dbReference>
<dbReference type="Proteomes" id="UP000281594">
    <property type="component" value="Unassembled WGS sequence"/>
</dbReference>
<dbReference type="PRINTS" id="PR00081">
    <property type="entry name" value="GDHRDH"/>
</dbReference>
<dbReference type="GO" id="GO:0016491">
    <property type="term" value="F:oxidoreductase activity"/>
    <property type="evidence" value="ECO:0007669"/>
    <property type="project" value="UniProtKB-KW"/>
</dbReference>
<dbReference type="PRINTS" id="PR00080">
    <property type="entry name" value="SDRFAMILY"/>
</dbReference>
<evidence type="ECO:0008006" key="5">
    <source>
        <dbReference type="Google" id="ProtNLM"/>
    </source>
</evidence>
<name>A0A0A0NS65_STRRN</name>
<dbReference type="RefSeq" id="WP_020873722.1">
    <property type="nucleotide sequence ID" value="NC_022785.1"/>
</dbReference>
<sequence length="251" mass="25676">MGWENKAALVTGAASGIGRAVVRELVGRGVRVAGLDSDGEALTAAMRSFPKGRVTSLVADVSDAGHVEQAVDRTADAFGRLDVVCNVAGVVDDATPTHQVPLQQWHRVVAVDLTGPFLVTRSALPHLLASGGGSIVNMASSAGLFAAGGGSSYTAAKHGLVGLTRRVALEYGDRGVRANAVCPGYIATELNASYRTPEPANEPVAGAVAATPAGRWGTPEEVATLVAFLAGDDSRFITGSVYTIDGGLLIR</sequence>
<dbReference type="KEGG" id="src:M271_44365"/>
<evidence type="ECO:0000256" key="1">
    <source>
        <dbReference type="ARBA" id="ARBA00006484"/>
    </source>
</evidence>
<reference evidence="3 4" key="1">
    <citation type="journal article" date="2018" name="J. Biol. Chem.">
        <title>Discovery of the actinoplanic acid pathway in Streptomyces rapamycinicus reveals a genetically conserved synergism with rapamycin.</title>
        <authorList>
            <person name="Mrak P."/>
            <person name="Krastel P."/>
            <person name="Pivk Lukancic P."/>
            <person name="Tao J."/>
            <person name="Pistorius D."/>
            <person name="Moore C.M."/>
        </authorList>
    </citation>
    <scope>NUCLEOTIDE SEQUENCE [LARGE SCALE GENOMIC DNA]</scope>
    <source>
        <strain evidence="3 4">NRRL 5491</strain>
    </source>
</reference>
<dbReference type="AlphaFoldDB" id="A0A0A0NS65"/>
<accession>A0A0A0NS65</accession>
<dbReference type="STRING" id="1343740.M271_44365"/>
<gene>
    <name evidence="3" type="ORF">D3C57_150410</name>
</gene>
<comment type="caution">
    <text evidence="3">The sequence shown here is derived from an EMBL/GenBank/DDBJ whole genome shotgun (WGS) entry which is preliminary data.</text>
</comment>
<organism evidence="3 4">
    <name type="scientific">Streptomyces rapamycinicus (strain ATCC 29253 / DSM 41530 / NRRL 5491 / AYB-994)</name>
    <name type="common">Streptomyces hygroscopicus (strain ATCC 29253)</name>
    <dbReference type="NCBI Taxonomy" id="1343740"/>
    <lineage>
        <taxon>Bacteria</taxon>
        <taxon>Bacillati</taxon>
        <taxon>Actinomycetota</taxon>
        <taxon>Actinomycetes</taxon>
        <taxon>Kitasatosporales</taxon>
        <taxon>Streptomycetaceae</taxon>
        <taxon>Streptomyces</taxon>
        <taxon>Streptomyces violaceusniger group</taxon>
    </lineage>
</organism>